<evidence type="ECO:0000313" key="1">
    <source>
        <dbReference type="EMBL" id="CAE7297511.1"/>
    </source>
</evidence>
<evidence type="ECO:0000313" key="2">
    <source>
        <dbReference type="Proteomes" id="UP000604046"/>
    </source>
</evidence>
<accession>A0A812N1M8</accession>
<organism evidence="1 2">
    <name type="scientific">Symbiodinium natans</name>
    <dbReference type="NCBI Taxonomy" id="878477"/>
    <lineage>
        <taxon>Eukaryota</taxon>
        <taxon>Sar</taxon>
        <taxon>Alveolata</taxon>
        <taxon>Dinophyceae</taxon>
        <taxon>Suessiales</taxon>
        <taxon>Symbiodiniaceae</taxon>
        <taxon>Symbiodinium</taxon>
    </lineage>
</organism>
<protein>
    <submittedName>
        <fullName evidence="1">Uncharacterized protein</fullName>
    </submittedName>
</protein>
<dbReference type="EMBL" id="CAJNDS010002035">
    <property type="protein sequence ID" value="CAE7297511.1"/>
    <property type="molecule type" value="Genomic_DNA"/>
</dbReference>
<dbReference type="AlphaFoldDB" id="A0A812N1M8"/>
<comment type="caution">
    <text evidence="1">The sequence shown here is derived from an EMBL/GenBank/DDBJ whole genome shotgun (WGS) entry which is preliminary data.</text>
</comment>
<reference evidence="1" key="1">
    <citation type="submission" date="2021-02" db="EMBL/GenBank/DDBJ databases">
        <authorList>
            <person name="Dougan E. K."/>
            <person name="Rhodes N."/>
            <person name="Thang M."/>
            <person name="Chan C."/>
        </authorList>
    </citation>
    <scope>NUCLEOTIDE SEQUENCE</scope>
</reference>
<keyword evidence="2" id="KW-1185">Reference proteome</keyword>
<dbReference type="Proteomes" id="UP000604046">
    <property type="component" value="Unassembled WGS sequence"/>
</dbReference>
<gene>
    <name evidence="1" type="ORF">SNAT2548_LOCUS15664</name>
</gene>
<proteinExistence type="predicted"/>
<name>A0A812N1M8_9DINO</name>
<sequence length="333" mass="37012">MLSRSSSLYTTEAAVALHESVPPDRWCVTRADLKQLRREVWQAIQKGEICPPDDGSDDFDSSDQLFGPSIYTVNKQHIMPVTDLVGKVSWALMIHPDGLECHLFISHAWQEGVFEFLSKVLHSWPRAARNAWCCMLANPQNLDIGSLLQAPSSSPFALALRASSCVLVIPNRHCSIYTRLWCVYEACAHEEGKTIFIARASNGPQLRRSLLLTAALGVLGMVFGACTNQWHLPVGNTVPLCLAFASVFASVSLNDYQLRMVLNRSGTVMCGCMVFHWHTIQNRHIVEGVASSVQRVAWLIGAVLFLCLEVDRVNGRARQQEEVQLLTSPLVEL</sequence>
<dbReference type="OrthoDB" id="415695at2759"/>